<protein>
    <submittedName>
        <fullName evidence="1">XisI protein</fullName>
    </submittedName>
</protein>
<dbReference type="InterPro" id="IPR014968">
    <property type="entry name" value="XisI"/>
</dbReference>
<dbReference type="HOGENOM" id="CLU_149829_1_0_3"/>
<dbReference type="Gene3D" id="3.30.310.110">
    <property type="entry name" value="XisI-like"/>
    <property type="match status" value="1"/>
</dbReference>
<evidence type="ECO:0000313" key="1">
    <source>
        <dbReference type="EMBL" id="AFZ27839.1"/>
    </source>
</evidence>
<dbReference type="AlphaFoldDB" id="K9X6W3"/>
<dbReference type="KEGG" id="csg:Cylst_5855"/>
<dbReference type="STRING" id="56107.Cylst_5855"/>
<organism evidence="1 2">
    <name type="scientific">Cylindrospermum stagnale PCC 7417</name>
    <dbReference type="NCBI Taxonomy" id="56107"/>
    <lineage>
        <taxon>Bacteria</taxon>
        <taxon>Bacillati</taxon>
        <taxon>Cyanobacteriota</taxon>
        <taxon>Cyanophyceae</taxon>
        <taxon>Nostocales</taxon>
        <taxon>Nostocaceae</taxon>
        <taxon>Cylindrospermum</taxon>
    </lineage>
</organism>
<dbReference type="CDD" id="cd16382">
    <property type="entry name" value="XisI-like"/>
    <property type="match status" value="1"/>
</dbReference>
<dbReference type="SUPFAM" id="SSF143847">
    <property type="entry name" value="XisI-like"/>
    <property type="match status" value="1"/>
</dbReference>
<dbReference type="Proteomes" id="UP000010475">
    <property type="component" value="Chromosome"/>
</dbReference>
<dbReference type="OrthoDB" id="467081at2"/>
<gene>
    <name evidence="1" type="ORF">Cylst_5855</name>
</gene>
<sequence length="112" mass="12961">MDSLTNQYRQIIKNILEEYADFLGNDEQVKIELVLDEKNDRYLLVESGWQNGYRIYGTLLHIDLIDHKLWIQHDGTEEGIANELVAAGIPKAHIILAFKSPEIRQYTEFAVS</sequence>
<accession>K9X6W3</accession>
<dbReference type="Pfam" id="PF08869">
    <property type="entry name" value="XisI"/>
    <property type="match status" value="1"/>
</dbReference>
<dbReference type="EMBL" id="CP003642">
    <property type="protein sequence ID" value="AFZ27839.1"/>
    <property type="molecule type" value="Genomic_DNA"/>
</dbReference>
<proteinExistence type="predicted"/>
<reference evidence="1 2" key="1">
    <citation type="submission" date="2012-06" db="EMBL/GenBank/DDBJ databases">
        <title>Finished chromosome of genome of Cylindrospermum stagnale PCC 7417.</title>
        <authorList>
            <consortium name="US DOE Joint Genome Institute"/>
            <person name="Gugger M."/>
            <person name="Coursin T."/>
            <person name="Rippka R."/>
            <person name="Tandeau De Marsac N."/>
            <person name="Huntemann M."/>
            <person name="Wei C.-L."/>
            <person name="Han J."/>
            <person name="Detter J.C."/>
            <person name="Han C."/>
            <person name="Tapia R."/>
            <person name="Chen A."/>
            <person name="Kyrpides N."/>
            <person name="Mavromatis K."/>
            <person name="Markowitz V."/>
            <person name="Szeto E."/>
            <person name="Ivanova N."/>
            <person name="Pagani I."/>
            <person name="Pati A."/>
            <person name="Goodwin L."/>
            <person name="Nordberg H.P."/>
            <person name="Cantor M.N."/>
            <person name="Hua S.X."/>
            <person name="Woyke T."/>
            <person name="Kerfeld C.A."/>
        </authorList>
    </citation>
    <scope>NUCLEOTIDE SEQUENCE [LARGE SCALE GENOMIC DNA]</scope>
    <source>
        <strain evidence="1 2">PCC 7417</strain>
    </source>
</reference>
<dbReference type="InterPro" id="IPR035943">
    <property type="entry name" value="XisI-like_sf"/>
</dbReference>
<dbReference type="eggNOG" id="ENOG5032TPQ">
    <property type="taxonomic scope" value="Bacteria"/>
</dbReference>
<dbReference type="PATRIC" id="fig|56107.3.peg.6437"/>
<evidence type="ECO:0000313" key="2">
    <source>
        <dbReference type="Proteomes" id="UP000010475"/>
    </source>
</evidence>
<keyword evidence="2" id="KW-1185">Reference proteome</keyword>
<name>K9X6W3_9NOST</name>
<dbReference type="RefSeq" id="WP_015211073.1">
    <property type="nucleotide sequence ID" value="NC_019757.1"/>
</dbReference>